<dbReference type="InterPro" id="IPR033138">
    <property type="entry name" value="Cu_oxidase_CS"/>
</dbReference>
<keyword evidence="3" id="KW-0186">Copper</keyword>
<reference evidence="7 8" key="1">
    <citation type="submission" date="2019-01" db="EMBL/GenBank/DDBJ databases">
        <title>Chengkuizengella sp. nov., isolated from deep-sea sediment of East Pacific Ocean.</title>
        <authorList>
            <person name="Yang J."/>
            <person name="Lai Q."/>
            <person name="Shao Z."/>
        </authorList>
    </citation>
    <scope>NUCLEOTIDE SEQUENCE [LARGE SCALE GENOMIC DNA]</scope>
    <source>
        <strain evidence="7 8">YPA3-1-1</strain>
    </source>
</reference>
<feature type="domain" description="Plastocyanin-like" evidence="4">
    <location>
        <begin position="185"/>
        <end position="310"/>
    </location>
</feature>
<dbReference type="CDD" id="cd13861">
    <property type="entry name" value="CuRO_1_CumA_like"/>
    <property type="match status" value="1"/>
</dbReference>
<evidence type="ECO:0000313" key="8">
    <source>
        <dbReference type="Proteomes" id="UP000448943"/>
    </source>
</evidence>
<evidence type="ECO:0000256" key="2">
    <source>
        <dbReference type="ARBA" id="ARBA00023002"/>
    </source>
</evidence>
<dbReference type="InterPro" id="IPR011707">
    <property type="entry name" value="Cu-oxidase-like_N"/>
</dbReference>
<evidence type="ECO:0000259" key="4">
    <source>
        <dbReference type="Pfam" id="PF00394"/>
    </source>
</evidence>
<dbReference type="InterPro" id="IPR001117">
    <property type="entry name" value="Cu-oxidase_2nd"/>
</dbReference>
<dbReference type="PROSITE" id="PS51257">
    <property type="entry name" value="PROKAR_LIPOPROTEIN"/>
    <property type="match status" value="1"/>
</dbReference>
<evidence type="ECO:0000313" key="7">
    <source>
        <dbReference type="EMBL" id="NBI30846.1"/>
    </source>
</evidence>
<keyword evidence="8" id="KW-1185">Reference proteome</keyword>
<dbReference type="GO" id="GO:0016491">
    <property type="term" value="F:oxidoreductase activity"/>
    <property type="evidence" value="ECO:0007669"/>
    <property type="project" value="UniProtKB-KW"/>
</dbReference>
<dbReference type="InterPro" id="IPR008972">
    <property type="entry name" value="Cupredoxin"/>
</dbReference>
<dbReference type="InterPro" id="IPR045087">
    <property type="entry name" value="Cu-oxidase_fam"/>
</dbReference>
<dbReference type="CDD" id="cd04202">
    <property type="entry name" value="CuRO_D2_2dMcoN_like"/>
    <property type="match status" value="1"/>
</dbReference>
<keyword evidence="1" id="KW-0479">Metal-binding</keyword>
<dbReference type="PANTHER" id="PTHR11709">
    <property type="entry name" value="MULTI-COPPER OXIDASE"/>
    <property type="match status" value="1"/>
</dbReference>
<comment type="caution">
    <text evidence="7">The sequence shown here is derived from an EMBL/GenBank/DDBJ whole genome shotgun (WGS) entry which is preliminary data.</text>
</comment>
<proteinExistence type="predicted"/>
<gene>
    <name evidence="7" type="ORF">ERL59_17995</name>
</gene>
<feature type="domain" description="Plastocyanin-like" evidence="6">
    <location>
        <begin position="66"/>
        <end position="179"/>
    </location>
</feature>
<organism evidence="7 8">
    <name type="scientific">Chengkuizengella marina</name>
    <dbReference type="NCBI Taxonomy" id="2507566"/>
    <lineage>
        <taxon>Bacteria</taxon>
        <taxon>Bacillati</taxon>
        <taxon>Bacillota</taxon>
        <taxon>Bacilli</taxon>
        <taxon>Bacillales</taxon>
        <taxon>Paenibacillaceae</taxon>
        <taxon>Chengkuizengella</taxon>
    </lineage>
</organism>
<dbReference type="PANTHER" id="PTHR11709:SF394">
    <property type="entry name" value="FI03373P-RELATED"/>
    <property type="match status" value="1"/>
</dbReference>
<dbReference type="InterPro" id="IPR011706">
    <property type="entry name" value="Cu-oxidase_C"/>
</dbReference>
<evidence type="ECO:0000259" key="6">
    <source>
        <dbReference type="Pfam" id="PF07732"/>
    </source>
</evidence>
<dbReference type="GO" id="GO:0005507">
    <property type="term" value="F:copper ion binding"/>
    <property type="evidence" value="ECO:0007669"/>
    <property type="project" value="InterPro"/>
</dbReference>
<dbReference type="Pfam" id="PF07731">
    <property type="entry name" value="Cu-oxidase_2"/>
    <property type="match status" value="1"/>
</dbReference>
<dbReference type="SUPFAM" id="SSF49503">
    <property type="entry name" value="Cupredoxins"/>
    <property type="match status" value="3"/>
</dbReference>
<dbReference type="Gene3D" id="2.60.40.420">
    <property type="entry name" value="Cupredoxins - blue copper proteins"/>
    <property type="match status" value="2"/>
</dbReference>
<accession>A0A6N9Q7K2</accession>
<name>A0A6N9Q7K2_9BACL</name>
<dbReference type="AlphaFoldDB" id="A0A6N9Q7K2"/>
<dbReference type="PROSITE" id="PS00079">
    <property type="entry name" value="MULTICOPPER_OXIDASE1"/>
    <property type="match status" value="1"/>
</dbReference>
<dbReference type="Proteomes" id="UP000448943">
    <property type="component" value="Unassembled WGS sequence"/>
</dbReference>
<evidence type="ECO:0000259" key="5">
    <source>
        <dbReference type="Pfam" id="PF07731"/>
    </source>
</evidence>
<sequence>MRMKMISKMKYKLLLFIFSVGIMAIVVGCQSKEQNQSTEVGQISISEIPLEKPMDAEIKHFDLVAKKETWNIKGTSFEAWTYNGTIPGEEIRVLEGDWVKVNLKNELDEPVTIHWHGMVLPNVMDGVAGITQNAVQPGDTFSYQFNALEPGTYWYHSHQNAFEQIDRGLYGALIVEPKEKSYDKDYVLMLDEWTIGENNRGMMNMMGDGGTPGEMDSQMLYQTFSVNGKSAPNIKPINVNFGETVRLRIINAGYQKHVLYLNDHPYRVAAIDGKDLANATLTSDVLMVAPGERIDLEFTENKKKDWYIDSPNAVKESEDIQIPVNISGIEEKSDASYRDEQNLIMIDMTNQGNMNPIIDNIIQKPDVEYTMDLSAGMGMMQRGMSYTINGETFPDTEPIQVKKGDLVKVTINNNSMLDHPMHLHGHYFQVISKNGLSLVNPLVKDLINIEPHEQYEILFIADNPGDWLFHCHDLLHATGGMVTAVKYNGYYSPFEIGGEYHNEPE</sequence>
<dbReference type="Pfam" id="PF07732">
    <property type="entry name" value="Cu-oxidase_3"/>
    <property type="match status" value="1"/>
</dbReference>
<evidence type="ECO:0000256" key="3">
    <source>
        <dbReference type="ARBA" id="ARBA00023008"/>
    </source>
</evidence>
<protein>
    <submittedName>
        <fullName evidence="7">Multicopper oxidase family protein</fullName>
    </submittedName>
</protein>
<dbReference type="EMBL" id="SIJB01000043">
    <property type="protein sequence ID" value="NBI30846.1"/>
    <property type="molecule type" value="Genomic_DNA"/>
</dbReference>
<feature type="domain" description="Plastocyanin-like" evidence="5">
    <location>
        <begin position="383"/>
        <end position="486"/>
    </location>
</feature>
<dbReference type="InterPro" id="IPR002355">
    <property type="entry name" value="Cu_oxidase_Cu_BS"/>
</dbReference>
<evidence type="ECO:0000256" key="1">
    <source>
        <dbReference type="ARBA" id="ARBA00022723"/>
    </source>
</evidence>
<dbReference type="Pfam" id="PF00394">
    <property type="entry name" value="Cu-oxidase"/>
    <property type="match status" value="1"/>
</dbReference>
<dbReference type="PROSITE" id="PS00080">
    <property type="entry name" value="MULTICOPPER_OXIDASE2"/>
    <property type="match status" value="1"/>
</dbReference>
<keyword evidence="2" id="KW-0560">Oxidoreductase</keyword>